<evidence type="ECO:0000313" key="3">
    <source>
        <dbReference type="Proteomes" id="UP000611762"/>
    </source>
</evidence>
<dbReference type="Proteomes" id="UP000611762">
    <property type="component" value="Unassembled WGS sequence"/>
</dbReference>
<reference evidence="2" key="1">
    <citation type="submission" date="2020-08" db="EMBL/GenBank/DDBJ databases">
        <title>Genome public.</title>
        <authorList>
            <person name="Liu C."/>
            <person name="Sun Q."/>
        </authorList>
    </citation>
    <scope>NUCLEOTIDE SEQUENCE</scope>
    <source>
        <strain evidence="2">H8</strain>
    </source>
</reference>
<dbReference type="RefSeq" id="WP_249311933.1">
    <property type="nucleotide sequence ID" value="NZ_JACRSU010000002.1"/>
</dbReference>
<name>A0A926HZ47_9FIRM</name>
<gene>
    <name evidence="2" type="ORF">H8698_07325</name>
</gene>
<feature type="signal peptide" evidence="1">
    <location>
        <begin position="1"/>
        <end position="26"/>
    </location>
</feature>
<keyword evidence="1" id="KW-0732">Signal</keyword>
<feature type="chain" id="PRO_5037322560" evidence="1">
    <location>
        <begin position="27"/>
        <end position="205"/>
    </location>
</feature>
<dbReference type="EMBL" id="JACRSU010000002">
    <property type="protein sequence ID" value="MBC8540785.1"/>
    <property type="molecule type" value="Genomic_DNA"/>
</dbReference>
<sequence>MTKLKTKATLITTIIVIFFTTISANATFTHFPPKGLGTIHTYTVWNKIRWGGDCKKLINFTKSNNALSDAYGIVKYGEYLAGATTTTLGQVGDMLLVVQEEGIIYPVIIADIKNQNDKGCTIWGHQNGKCMIEFEILSQCRKSLYGTSGGYISPLINKPIYKVINIGSVYDSTYYFNNPRQAVLDNGLEGYFLLRSPYEGAYVVR</sequence>
<protein>
    <submittedName>
        <fullName evidence="2">Uncharacterized protein</fullName>
    </submittedName>
</protein>
<comment type="caution">
    <text evidence="2">The sequence shown here is derived from an EMBL/GenBank/DDBJ whole genome shotgun (WGS) entry which is preliminary data.</text>
</comment>
<accession>A0A926HZ47</accession>
<keyword evidence="3" id="KW-1185">Reference proteome</keyword>
<evidence type="ECO:0000313" key="2">
    <source>
        <dbReference type="EMBL" id="MBC8540785.1"/>
    </source>
</evidence>
<organism evidence="2 3">
    <name type="scientific">Congzhengia minquanensis</name>
    <dbReference type="NCBI Taxonomy" id="2763657"/>
    <lineage>
        <taxon>Bacteria</taxon>
        <taxon>Bacillati</taxon>
        <taxon>Bacillota</taxon>
        <taxon>Clostridia</taxon>
        <taxon>Eubacteriales</taxon>
        <taxon>Oscillospiraceae</taxon>
        <taxon>Congzhengia</taxon>
    </lineage>
</organism>
<proteinExistence type="predicted"/>
<dbReference type="AlphaFoldDB" id="A0A926HZ47"/>
<evidence type="ECO:0000256" key="1">
    <source>
        <dbReference type="SAM" id="SignalP"/>
    </source>
</evidence>